<organism evidence="1 2">
    <name type="scientific">Gordonia terrae</name>
    <dbReference type="NCBI Taxonomy" id="2055"/>
    <lineage>
        <taxon>Bacteria</taxon>
        <taxon>Bacillati</taxon>
        <taxon>Actinomycetota</taxon>
        <taxon>Actinomycetes</taxon>
        <taxon>Mycobacteriales</taxon>
        <taxon>Gordoniaceae</taxon>
        <taxon>Gordonia</taxon>
    </lineage>
</organism>
<gene>
    <name evidence="1" type="ORF">CYJ73_17335</name>
</gene>
<sequence>MTITKTEMRGWSKNARSWIESVLDVYELTASEKILAREVCRGIDRLDQIADALRGQSLTVENRFGETVTNPLVVEQRLLSQSVAKLSGSLRLPEIDAEDTAGKVSGRTGGKQPKRVQMRNMYGPSVGRDPVARKLGLA</sequence>
<dbReference type="AlphaFoldDB" id="A0A2I1R5E3"/>
<evidence type="ECO:0000313" key="2">
    <source>
        <dbReference type="Proteomes" id="UP000234662"/>
    </source>
</evidence>
<reference evidence="1 2" key="1">
    <citation type="submission" date="2017-12" db="EMBL/GenBank/DDBJ databases">
        <title>Phylogenetic diversity of female urinary microbiome.</title>
        <authorList>
            <person name="Thomas-White K."/>
            <person name="Wolfe A.J."/>
        </authorList>
    </citation>
    <scope>NUCLEOTIDE SEQUENCE [LARGE SCALE GENOMIC DNA]</scope>
    <source>
        <strain evidence="1 2">UMB0777</strain>
    </source>
</reference>
<evidence type="ECO:0000313" key="1">
    <source>
        <dbReference type="EMBL" id="PKZ64361.1"/>
    </source>
</evidence>
<proteinExistence type="predicted"/>
<name>A0A2I1R5E3_9ACTN</name>
<evidence type="ECO:0008006" key="3">
    <source>
        <dbReference type="Google" id="ProtNLM"/>
    </source>
</evidence>
<dbReference type="RefSeq" id="WP_101821132.1">
    <property type="nucleotide sequence ID" value="NZ_CP096585.1"/>
</dbReference>
<protein>
    <recommendedName>
        <fullName evidence="3">Terminase</fullName>
    </recommendedName>
</protein>
<dbReference type="Proteomes" id="UP000234662">
    <property type="component" value="Unassembled WGS sequence"/>
</dbReference>
<comment type="caution">
    <text evidence="1">The sequence shown here is derived from an EMBL/GenBank/DDBJ whole genome shotgun (WGS) entry which is preliminary data.</text>
</comment>
<accession>A0A2I1R5E3</accession>
<dbReference type="EMBL" id="PKJC01000014">
    <property type="protein sequence ID" value="PKZ64361.1"/>
    <property type="molecule type" value="Genomic_DNA"/>
</dbReference>